<evidence type="ECO:0008006" key="4">
    <source>
        <dbReference type="Google" id="ProtNLM"/>
    </source>
</evidence>
<dbReference type="AlphaFoldDB" id="A0YGD3"/>
<name>A0YGD3_9GAMM</name>
<evidence type="ECO:0000256" key="1">
    <source>
        <dbReference type="SAM" id="Phobius"/>
    </source>
</evidence>
<protein>
    <recommendedName>
        <fullName evidence="4">DUF4381 domain-containing protein</fullName>
    </recommendedName>
</protein>
<comment type="caution">
    <text evidence="2">The sequence shown here is derived from an EMBL/GenBank/DDBJ whole genome shotgun (WGS) entry which is preliminary data.</text>
</comment>
<dbReference type="Pfam" id="PF14316">
    <property type="entry name" value="DUF4381"/>
    <property type="match status" value="1"/>
</dbReference>
<accession>A0YGD3</accession>
<dbReference type="STRING" id="247633.GP2143_11317"/>
<evidence type="ECO:0000313" key="2">
    <source>
        <dbReference type="EMBL" id="EAW30159.1"/>
    </source>
</evidence>
<sequence length="178" mass="20168">MNVLFEQGSGWGNYALNGLVEIHLPKAVSLWPQTPGWWLLLAGFLLWGLVKACKAVENYWGNRYRRVALARLQQLRHQFNAGDMTGLLSVPELLKATALQAYPRAVVASLFGRDWELFLDARHSGDFFSDQFSGLLAELSYRGIAPIKVPIDDRFWQGVQAWIQYHRPQSTTLGGKHD</sequence>
<evidence type="ECO:0000313" key="3">
    <source>
        <dbReference type="Proteomes" id="UP000004931"/>
    </source>
</evidence>
<keyword evidence="1" id="KW-0812">Transmembrane</keyword>
<organism evidence="2 3">
    <name type="scientific">marine gamma proteobacterium HTCC2143</name>
    <dbReference type="NCBI Taxonomy" id="247633"/>
    <lineage>
        <taxon>Bacteria</taxon>
        <taxon>Pseudomonadati</taxon>
        <taxon>Pseudomonadota</taxon>
        <taxon>Gammaproteobacteria</taxon>
        <taxon>Cellvibrionales</taxon>
        <taxon>Spongiibacteraceae</taxon>
        <taxon>BD1-7 clade</taxon>
    </lineage>
</organism>
<feature type="transmembrane region" description="Helical" evidence="1">
    <location>
        <begin position="36"/>
        <end position="56"/>
    </location>
</feature>
<keyword evidence="1" id="KW-1133">Transmembrane helix</keyword>
<keyword evidence="1" id="KW-0472">Membrane</keyword>
<dbReference type="Proteomes" id="UP000004931">
    <property type="component" value="Unassembled WGS sequence"/>
</dbReference>
<keyword evidence="3" id="KW-1185">Reference proteome</keyword>
<dbReference type="InterPro" id="IPR025489">
    <property type="entry name" value="DUF4381"/>
</dbReference>
<dbReference type="EMBL" id="AAVT01000010">
    <property type="protein sequence ID" value="EAW30159.1"/>
    <property type="molecule type" value="Genomic_DNA"/>
</dbReference>
<reference evidence="2 3" key="1">
    <citation type="journal article" date="2010" name="J. Bacteriol.">
        <title>Genome sequence of the oligotrophic marine Gammaproteobacterium HTCC2143, isolated from the Oregon Coast.</title>
        <authorList>
            <person name="Oh H.M."/>
            <person name="Kang I."/>
            <person name="Ferriera S."/>
            <person name="Giovannoni S.J."/>
            <person name="Cho J.C."/>
        </authorList>
    </citation>
    <scope>NUCLEOTIDE SEQUENCE [LARGE SCALE GENOMIC DNA]</scope>
    <source>
        <strain evidence="2 3">HTCC2143</strain>
    </source>
</reference>
<dbReference type="OrthoDB" id="283083at2"/>
<gene>
    <name evidence="2" type="ORF">GP2143_11317</name>
</gene>
<dbReference type="eggNOG" id="COG2304">
    <property type="taxonomic scope" value="Bacteria"/>
</dbReference>
<proteinExistence type="predicted"/>